<feature type="transmembrane region" description="Helical" evidence="1">
    <location>
        <begin position="142"/>
        <end position="165"/>
    </location>
</feature>
<dbReference type="PROSITE" id="PS00028">
    <property type="entry name" value="ZINC_FINGER_C2H2_1"/>
    <property type="match status" value="1"/>
</dbReference>
<evidence type="ECO:0000256" key="1">
    <source>
        <dbReference type="SAM" id="Phobius"/>
    </source>
</evidence>
<evidence type="ECO:0000313" key="4">
    <source>
        <dbReference type="Proteomes" id="UP000475862"/>
    </source>
</evidence>
<sequence>IMSGQGLFKELVKDLIAQVEKLTASDSETPRTADQISRMSLHCLLREPVKMQIFLRYLMGKIIDFQVESPETIGHLKSKIQHIEGCRKSVLLKAVELAYLWLRCPTDSIMECEISLSSFSIEVCGKYENLITTIREYLFENLATLPTTILNDLFICMISGVWVIIRPYKKKRNMDLVERKEGEEFGEHKIPMVKSVVHKKLFCPPSMTRIDHNRPHFEYKTVWECLICPKVLLSKTAAINHANICKLPITKAEEISVEELHNIEKKKSFPCKYCSKVMTSKKTWIKHLNKHETPDYDINN</sequence>
<comment type="caution">
    <text evidence="3">The sequence shown here is derived from an EMBL/GenBank/DDBJ whole genome shotgun (WGS) entry which is preliminary data.</text>
</comment>
<evidence type="ECO:0000313" key="3">
    <source>
        <dbReference type="EMBL" id="KAE9538866.1"/>
    </source>
</evidence>
<gene>
    <name evidence="3" type="ORF">AGLY_005448</name>
</gene>
<keyword evidence="1" id="KW-0812">Transmembrane</keyword>
<evidence type="ECO:0000259" key="2">
    <source>
        <dbReference type="PROSITE" id="PS00028"/>
    </source>
</evidence>
<reference evidence="3 4" key="1">
    <citation type="submission" date="2019-08" db="EMBL/GenBank/DDBJ databases">
        <title>The genome of the soybean aphid Biotype 1, its phylome, world population structure and adaptation to the North American continent.</title>
        <authorList>
            <person name="Giordano R."/>
            <person name="Donthu R.K."/>
            <person name="Hernandez A.G."/>
            <person name="Wright C.L."/>
            <person name="Zimin A.V."/>
        </authorList>
    </citation>
    <scope>NUCLEOTIDE SEQUENCE [LARGE SCALE GENOMIC DNA]</scope>
    <source>
        <tissue evidence="3">Whole aphids</tissue>
    </source>
</reference>
<organism evidence="3 4">
    <name type="scientific">Aphis glycines</name>
    <name type="common">Soybean aphid</name>
    <dbReference type="NCBI Taxonomy" id="307491"/>
    <lineage>
        <taxon>Eukaryota</taxon>
        <taxon>Metazoa</taxon>
        <taxon>Ecdysozoa</taxon>
        <taxon>Arthropoda</taxon>
        <taxon>Hexapoda</taxon>
        <taxon>Insecta</taxon>
        <taxon>Pterygota</taxon>
        <taxon>Neoptera</taxon>
        <taxon>Paraneoptera</taxon>
        <taxon>Hemiptera</taxon>
        <taxon>Sternorrhyncha</taxon>
        <taxon>Aphidomorpha</taxon>
        <taxon>Aphidoidea</taxon>
        <taxon>Aphididae</taxon>
        <taxon>Aphidini</taxon>
        <taxon>Aphis</taxon>
        <taxon>Aphis</taxon>
    </lineage>
</organism>
<dbReference type="Gene3D" id="3.10.20.90">
    <property type="entry name" value="Phosphatidylinositol 3-kinase Catalytic Subunit, Chain A, domain 1"/>
    <property type="match status" value="1"/>
</dbReference>
<feature type="domain" description="C2H2-type" evidence="2">
    <location>
        <begin position="271"/>
        <end position="291"/>
    </location>
</feature>
<dbReference type="EMBL" id="VYZN01000015">
    <property type="protein sequence ID" value="KAE9538866.1"/>
    <property type="molecule type" value="Genomic_DNA"/>
</dbReference>
<keyword evidence="1" id="KW-0472">Membrane</keyword>
<keyword evidence="1" id="KW-1133">Transmembrane helix</keyword>
<dbReference type="Gene3D" id="3.30.160.60">
    <property type="entry name" value="Classic Zinc Finger"/>
    <property type="match status" value="1"/>
</dbReference>
<accession>A0A6G0TVB1</accession>
<name>A0A6G0TVB1_APHGL</name>
<protein>
    <recommendedName>
        <fullName evidence="2">C2H2-type domain-containing protein</fullName>
    </recommendedName>
</protein>
<dbReference type="SUPFAM" id="SSF54236">
    <property type="entry name" value="Ubiquitin-like"/>
    <property type="match status" value="1"/>
</dbReference>
<dbReference type="OrthoDB" id="6584474at2759"/>
<feature type="non-terminal residue" evidence="3">
    <location>
        <position position="1"/>
    </location>
</feature>
<proteinExistence type="predicted"/>
<dbReference type="InterPro" id="IPR013087">
    <property type="entry name" value="Znf_C2H2_type"/>
</dbReference>
<dbReference type="Proteomes" id="UP000475862">
    <property type="component" value="Unassembled WGS sequence"/>
</dbReference>
<dbReference type="InterPro" id="IPR029071">
    <property type="entry name" value="Ubiquitin-like_domsf"/>
</dbReference>
<keyword evidence="4" id="KW-1185">Reference proteome</keyword>
<dbReference type="AlphaFoldDB" id="A0A6G0TVB1"/>